<dbReference type="GO" id="GO:0016301">
    <property type="term" value="F:kinase activity"/>
    <property type="evidence" value="ECO:0007669"/>
    <property type="project" value="UniProtKB-KW"/>
</dbReference>
<evidence type="ECO:0000259" key="7">
    <source>
        <dbReference type="Pfam" id="PF02518"/>
    </source>
</evidence>
<dbReference type="InterPro" id="IPR056374">
    <property type="entry name" value="DesK/YvfT_N"/>
</dbReference>
<evidence type="ECO:0000313" key="10">
    <source>
        <dbReference type="EMBL" id="MFC7749275.1"/>
    </source>
</evidence>
<feature type="transmembrane region" description="Helical" evidence="6">
    <location>
        <begin position="110"/>
        <end position="131"/>
    </location>
</feature>
<comment type="caution">
    <text evidence="10">The sequence shown here is derived from an EMBL/GenBank/DDBJ whole genome shotgun (WGS) entry which is preliminary data.</text>
</comment>
<dbReference type="SUPFAM" id="SSF55874">
    <property type="entry name" value="ATPase domain of HSP90 chaperone/DNA topoisomerase II/histidine kinase"/>
    <property type="match status" value="1"/>
</dbReference>
<dbReference type="PANTHER" id="PTHR24421:SF63">
    <property type="entry name" value="SENSOR HISTIDINE KINASE DESK"/>
    <property type="match status" value="1"/>
</dbReference>
<dbReference type="PANTHER" id="PTHR24421">
    <property type="entry name" value="NITRATE/NITRITE SENSOR PROTEIN NARX-RELATED"/>
    <property type="match status" value="1"/>
</dbReference>
<dbReference type="Pfam" id="PF07730">
    <property type="entry name" value="HisKA_3"/>
    <property type="match status" value="1"/>
</dbReference>
<keyword evidence="11" id="KW-1185">Reference proteome</keyword>
<keyword evidence="5" id="KW-0902">Two-component regulatory system</keyword>
<dbReference type="Pfam" id="PF23540">
    <property type="entry name" value="DesK_N"/>
    <property type="match status" value="1"/>
</dbReference>
<keyword evidence="6" id="KW-0812">Transmembrane</keyword>
<evidence type="ECO:0000256" key="3">
    <source>
        <dbReference type="ARBA" id="ARBA00022679"/>
    </source>
</evidence>
<evidence type="ECO:0000256" key="4">
    <source>
        <dbReference type="ARBA" id="ARBA00022777"/>
    </source>
</evidence>
<evidence type="ECO:0000256" key="2">
    <source>
        <dbReference type="ARBA" id="ARBA00012438"/>
    </source>
</evidence>
<dbReference type="EC" id="2.7.13.3" evidence="2"/>
<dbReference type="InterPro" id="IPR036890">
    <property type="entry name" value="HATPase_C_sf"/>
</dbReference>
<dbReference type="Gene3D" id="1.20.5.1930">
    <property type="match status" value="1"/>
</dbReference>
<feature type="domain" description="DesK/YvfT N-terminal" evidence="9">
    <location>
        <begin position="13"/>
        <end position="153"/>
    </location>
</feature>
<evidence type="ECO:0000256" key="5">
    <source>
        <dbReference type="ARBA" id="ARBA00023012"/>
    </source>
</evidence>
<keyword evidence="6" id="KW-1133">Transmembrane helix</keyword>
<feature type="transmembrane region" description="Helical" evidence="6">
    <location>
        <begin position="20"/>
        <end position="37"/>
    </location>
</feature>
<protein>
    <recommendedName>
        <fullName evidence="2">histidine kinase</fullName>
        <ecNumber evidence="2">2.7.13.3</ecNumber>
    </recommendedName>
</protein>
<keyword evidence="6" id="KW-0472">Membrane</keyword>
<evidence type="ECO:0000256" key="1">
    <source>
        <dbReference type="ARBA" id="ARBA00000085"/>
    </source>
</evidence>
<keyword evidence="4 10" id="KW-0418">Kinase</keyword>
<dbReference type="Proteomes" id="UP001596528">
    <property type="component" value="Unassembled WGS sequence"/>
</dbReference>
<gene>
    <name evidence="10" type="ORF">ACFQWB_04870</name>
</gene>
<accession>A0ABW2V2P0</accession>
<reference evidence="11" key="1">
    <citation type="journal article" date="2019" name="Int. J. Syst. Evol. Microbiol.">
        <title>The Global Catalogue of Microorganisms (GCM) 10K type strain sequencing project: providing services to taxonomists for standard genome sequencing and annotation.</title>
        <authorList>
            <consortium name="The Broad Institute Genomics Platform"/>
            <consortium name="The Broad Institute Genome Sequencing Center for Infectious Disease"/>
            <person name="Wu L."/>
            <person name="Ma J."/>
        </authorList>
    </citation>
    <scope>NUCLEOTIDE SEQUENCE [LARGE SCALE GENOMIC DNA]</scope>
    <source>
        <strain evidence="11">JCM 18657</strain>
    </source>
</reference>
<dbReference type="Pfam" id="PF02518">
    <property type="entry name" value="HATPase_c"/>
    <property type="match status" value="1"/>
</dbReference>
<evidence type="ECO:0000259" key="9">
    <source>
        <dbReference type="Pfam" id="PF23540"/>
    </source>
</evidence>
<feature type="domain" description="Signal transduction histidine kinase subgroup 3 dimerisation and phosphoacceptor" evidence="8">
    <location>
        <begin position="184"/>
        <end position="249"/>
    </location>
</feature>
<evidence type="ECO:0000256" key="6">
    <source>
        <dbReference type="SAM" id="Phobius"/>
    </source>
</evidence>
<proteinExistence type="predicted"/>
<dbReference type="Gene3D" id="3.30.565.10">
    <property type="entry name" value="Histidine kinase-like ATPase, C-terminal domain"/>
    <property type="match status" value="1"/>
</dbReference>
<keyword evidence="3" id="KW-0808">Transferase</keyword>
<feature type="transmembrane region" description="Helical" evidence="6">
    <location>
        <begin position="43"/>
        <end position="59"/>
    </location>
</feature>
<organism evidence="10 11">
    <name type="scientific">Paenibacillus thermoaerophilus</name>
    <dbReference type="NCBI Taxonomy" id="1215385"/>
    <lineage>
        <taxon>Bacteria</taxon>
        <taxon>Bacillati</taxon>
        <taxon>Bacillota</taxon>
        <taxon>Bacilli</taxon>
        <taxon>Bacillales</taxon>
        <taxon>Paenibacillaceae</taxon>
        <taxon>Paenibacillus</taxon>
    </lineage>
</organism>
<name>A0ABW2V2P0_9BACL</name>
<dbReference type="RefSeq" id="WP_138789642.1">
    <property type="nucleotide sequence ID" value="NZ_JBHTGQ010000011.1"/>
</dbReference>
<feature type="transmembrane region" description="Helical" evidence="6">
    <location>
        <begin position="71"/>
        <end position="90"/>
    </location>
</feature>
<dbReference type="InterPro" id="IPR003594">
    <property type="entry name" value="HATPase_dom"/>
</dbReference>
<dbReference type="InterPro" id="IPR050482">
    <property type="entry name" value="Sensor_HK_TwoCompSys"/>
</dbReference>
<comment type="catalytic activity">
    <reaction evidence="1">
        <text>ATP + protein L-histidine = ADP + protein N-phospho-L-histidine.</text>
        <dbReference type="EC" id="2.7.13.3"/>
    </reaction>
</comment>
<evidence type="ECO:0000313" key="11">
    <source>
        <dbReference type="Proteomes" id="UP001596528"/>
    </source>
</evidence>
<dbReference type="EMBL" id="JBHTGQ010000011">
    <property type="protein sequence ID" value="MFC7749275.1"/>
    <property type="molecule type" value="Genomic_DNA"/>
</dbReference>
<feature type="domain" description="Histidine kinase/HSP90-like ATPase" evidence="7">
    <location>
        <begin position="299"/>
        <end position="384"/>
    </location>
</feature>
<feature type="transmembrane region" description="Helical" evidence="6">
    <location>
        <begin position="138"/>
        <end position="156"/>
    </location>
</feature>
<dbReference type="CDD" id="cd16917">
    <property type="entry name" value="HATPase_UhpB-NarQ-NarX-like"/>
    <property type="match status" value="1"/>
</dbReference>
<sequence>MNANETARRRPRRFFPARAGLLPLIYLMNLALPVYFLTLEPPGRMTAGYGLLVLFVWLYRELHWVEPSLKANAMLAAQLSIILGLANFYHPMYSYLGFMMSVPLSRQSPFVISVTGAVFLIGLIVAAEPYFDQVGLEFWFSLLPTLFGVCVLPWIIRASMKYMQMSERLHAATSQIERMAQQEERNRIARELHDTLGHTLSLIALKSELAEKLASRSPEQAAREAREIRDTARGALKRMRELVTEMKTVRLRDEIGHARTLCAAAGIGLKVHGLPETSAIREEAGPERTVPYTPLQESILAMCLREAITNVVRHSQANNCEIALEHDEHSVRLTIADDGIGLSGSVDPGNGLRGIRERLALVDGTLTLQPGDRRGTKLALSVPLVRRSLPDVPAAAILPQGGDSRSSES</sequence>
<evidence type="ECO:0000259" key="8">
    <source>
        <dbReference type="Pfam" id="PF07730"/>
    </source>
</evidence>
<dbReference type="InterPro" id="IPR011712">
    <property type="entry name" value="Sig_transdc_His_kin_sub3_dim/P"/>
</dbReference>